<organism evidence="1">
    <name type="scientific">Rhizophora mucronata</name>
    <name type="common">Asiatic mangrove</name>
    <dbReference type="NCBI Taxonomy" id="61149"/>
    <lineage>
        <taxon>Eukaryota</taxon>
        <taxon>Viridiplantae</taxon>
        <taxon>Streptophyta</taxon>
        <taxon>Embryophyta</taxon>
        <taxon>Tracheophyta</taxon>
        <taxon>Spermatophyta</taxon>
        <taxon>Magnoliopsida</taxon>
        <taxon>eudicotyledons</taxon>
        <taxon>Gunneridae</taxon>
        <taxon>Pentapetalae</taxon>
        <taxon>rosids</taxon>
        <taxon>fabids</taxon>
        <taxon>Malpighiales</taxon>
        <taxon>Rhizophoraceae</taxon>
        <taxon>Rhizophora</taxon>
    </lineage>
</organism>
<protein>
    <submittedName>
        <fullName evidence="1">Uncharacterized protein</fullName>
    </submittedName>
</protein>
<proteinExistence type="predicted"/>
<evidence type="ECO:0000313" key="1">
    <source>
        <dbReference type="EMBL" id="MBX54766.1"/>
    </source>
</evidence>
<reference evidence="1" key="1">
    <citation type="submission" date="2018-02" db="EMBL/GenBank/DDBJ databases">
        <title>Rhizophora mucronata_Transcriptome.</title>
        <authorList>
            <person name="Meera S.P."/>
            <person name="Sreeshan A."/>
            <person name="Augustine A."/>
        </authorList>
    </citation>
    <scope>NUCLEOTIDE SEQUENCE</scope>
    <source>
        <tissue evidence="1">Leaf</tissue>
    </source>
</reference>
<sequence>MPCHSHLEGSSRNHANRSTFLELSITRCVVGRVLGLDFNQNEEGIVLKYDNNRIPLISEESHARMYCDS</sequence>
<accession>A0A2P2PJ70</accession>
<name>A0A2P2PJ70_RHIMU</name>
<dbReference type="AlphaFoldDB" id="A0A2P2PJ70"/>
<dbReference type="EMBL" id="GGEC01074282">
    <property type="protein sequence ID" value="MBX54766.1"/>
    <property type="molecule type" value="Transcribed_RNA"/>
</dbReference>